<keyword evidence="7" id="KW-1133">Transmembrane helix</keyword>
<dbReference type="SUPFAM" id="SSF158855">
    <property type="entry name" value="Lipase chaperone-like"/>
    <property type="match status" value="1"/>
</dbReference>
<keyword evidence="6" id="KW-0442">Lipid degradation</keyword>
<sequence>MSNVQEKVIWSVAAVAMLVIAVTAGYVLARPESAAAGDTQRTPVPASAVAVAAPTSFATSTGAAIGTPNGGESGALRQTTQPTLPLDKQGHLQKTREVRDFFDYFLTAQSEQSPQALDAQVSKAIDAQLGDMPARAEAANVWERYKAYRVALAQLKSNAATPGSAQFDPAALRQSLDERASMAAGALGEWLEPFFGRDLEGQRYSLARMQIERDKSLSDGDKTSRLQALEDTLSGEQRGEAVSARQQAASLDTLVRLSAQTGSDNSAAMQEVAQQMGQETAARFASTKASERGWQDRYASYAKERDLIRAQYTDQNGRQTQIDRLRNQYFPASGDALRASSLDDAGQ</sequence>
<comment type="subcellular location">
    <subcellularLocation>
        <location evidence="1">Cell inner membrane</location>
        <topology evidence="1">Single-pass membrane protein</topology>
        <orientation evidence="1">Periplasmic side</orientation>
    </subcellularLocation>
</comment>
<keyword evidence="5" id="KW-0812">Transmembrane</keyword>
<dbReference type="EMBL" id="JAVIZN010000003">
    <property type="protein sequence ID" value="MDR6208059.1"/>
    <property type="molecule type" value="Genomic_DNA"/>
</dbReference>
<dbReference type="GO" id="GO:0005886">
    <property type="term" value="C:plasma membrane"/>
    <property type="evidence" value="ECO:0007669"/>
    <property type="project" value="UniProtKB-SubCell"/>
</dbReference>
<evidence type="ECO:0000256" key="6">
    <source>
        <dbReference type="ARBA" id="ARBA00022963"/>
    </source>
</evidence>
<dbReference type="GO" id="GO:0016042">
    <property type="term" value="P:lipid catabolic process"/>
    <property type="evidence" value="ECO:0007669"/>
    <property type="project" value="UniProtKB-KW"/>
</dbReference>
<name>A0ABD5CSD6_9BURK</name>
<dbReference type="AlphaFoldDB" id="A0ABD5CSD6"/>
<keyword evidence="4" id="KW-0997">Cell inner membrane</keyword>
<evidence type="ECO:0000256" key="10">
    <source>
        <dbReference type="ARBA" id="ARBA00023186"/>
    </source>
</evidence>
<proteinExistence type="inferred from homology"/>
<protein>
    <recommendedName>
        <fullName evidence="11">Lipase helper protein</fullName>
    </recommendedName>
    <alternativeName>
        <fullName evidence="12">Lipase modulator</fullName>
    </alternativeName>
</protein>
<reference evidence="13 14" key="1">
    <citation type="submission" date="2023-08" db="EMBL/GenBank/DDBJ databases">
        <title>Genome sequencing of plant associated microbes to promote plant fitness in Sorghum bicolor and Oryza sativa.</title>
        <authorList>
            <person name="Coleman-Derr D."/>
        </authorList>
    </citation>
    <scope>NUCLEOTIDE SEQUENCE [LARGE SCALE GENOMIC DNA]</scope>
    <source>
        <strain evidence="13 14">SLBN-33</strain>
    </source>
</reference>
<dbReference type="Pfam" id="PF03280">
    <property type="entry name" value="Lipase_chap"/>
    <property type="match status" value="1"/>
</dbReference>
<evidence type="ECO:0000256" key="4">
    <source>
        <dbReference type="ARBA" id="ARBA00022519"/>
    </source>
</evidence>
<evidence type="ECO:0000256" key="7">
    <source>
        <dbReference type="ARBA" id="ARBA00022989"/>
    </source>
</evidence>
<dbReference type="Proteomes" id="UP001245184">
    <property type="component" value="Unassembled WGS sequence"/>
</dbReference>
<evidence type="ECO:0000256" key="9">
    <source>
        <dbReference type="ARBA" id="ARBA00023136"/>
    </source>
</evidence>
<keyword evidence="3" id="KW-1003">Cell membrane</keyword>
<dbReference type="RefSeq" id="WP_310035512.1">
    <property type="nucleotide sequence ID" value="NZ_JAVIZN010000003.1"/>
</dbReference>
<accession>A0ABD5CSD6</accession>
<dbReference type="InterPro" id="IPR004961">
    <property type="entry name" value="Lipase_chaperone"/>
</dbReference>
<keyword evidence="8" id="KW-0443">Lipid metabolism</keyword>
<evidence type="ECO:0000313" key="14">
    <source>
        <dbReference type="Proteomes" id="UP001245184"/>
    </source>
</evidence>
<evidence type="ECO:0000256" key="11">
    <source>
        <dbReference type="ARBA" id="ARBA00030948"/>
    </source>
</evidence>
<keyword evidence="9" id="KW-0472">Membrane</keyword>
<comment type="similarity">
    <text evidence="2">Belongs to the lipase chaperone family.</text>
</comment>
<evidence type="ECO:0000256" key="3">
    <source>
        <dbReference type="ARBA" id="ARBA00022475"/>
    </source>
</evidence>
<gene>
    <name evidence="13" type="ORF">QF025_006860</name>
</gene>
<evidence type="ECO:0000313" key="13">
    <source>
        <dbReference type="EMBL" id="MDR6208059.1"/>
    </source>
</evidence>
<comment type="caution">
    <text evidence="13">The sequence shown here is derived from an EMBL/GenBank/DDBJ whole genome shotgun (WGS) entry which is preliminary data.</text>
</comment>
<evidence type="ECO:0000256" key="8">
    <source>
        <dbReference type="ARBA" id="ARBA00023098"/>
    </source>
</evidence>
<organism evidence="13 14">
    <name type="scientific">Paraburkholderia graminis</name>
    <dbReference type="NCBI Taxonomy" id="60548"/>
    <lineage>
        <taxon>Bacteria</taxon>
        <taxon>Pseudomonadati</taxon>
        <taxon>Pseudomonadota</taxon>
        <taxon>Betaproteobacteria</taxon>
        <taxon>Burkholderiales</taxon>
        <taxon>Burkholderiaceae</taxon>
        <taxon>Paraburkholderia</taxon>
    </lineage>
</organism>
<evidence type="ECO:0000256" key="1">
    <source>
        <dbReference type="ARBA" id="ARBA00004383"/>
    </source>
</evidence>
<keyword evidence="10" id="KW-0143">Chaperone</keyword>
<evidence type="ECO:0000256" key="12">
    <source>
        <dbReference type="ARBA" id="ARBA00031542"/>
    </source>
</evidence>
<evidence type="ECO:0000256" key="5">
    <source>
        <dbReference type="ARBA" id="ARBA00022692"/>
    </source>
</evidence>
<evidence type="ECO:0000256" key="2">
    <source>
        <dbReference type="ARBA" id="ARBA00010358"/>
    </source>
</evidence>